<dbReference type="EMBL" id="FODY01000021">
    <property type="protein sequence ID" value="SEP36235.1"/>
    <property type="molecule type" value="Genomic_DNA"/>
</dbReference>
<dbReference type="OrthoDB" id="2875117at2"/>
<dbReference type="RefSeq" id="WP_091749379.1">
    <property type="nucleotide sequence ID" value="NZ_FODY01000021.1"/>
</dbReference>
<organism evidence="1 2">
    <name type="scientific">Propionispora vibrioides</name>
    <dbReference type="NCBI Taxonomy" id="112903"/>
    <lineage>
        <taxon>Bacteria</taxon>
        <taxon>Bacillati</taxon>
        <taxon>Bacillota</taxon>
        <taxon>Negativicutes</taxon>
        <taxon>Selenomonadales</taxon>
        <taxon>Sporomusaceae</taxon>
        <taxon>Propionispora</taxon>
    </lineage>
</organism>
<proteinExistence type="predicted"/>
<keyword evidence="2" id="KW-1185">Reference proteome</keyword>
<gene>
    <name evidence="1" type="ORF">SAMN04490178_12125</name>
</gene>
<protein>
    <submittedName>
        <fullName evidence="1">Uncharacterized protein</fullName>
    </submittedName>
</protein>
<sequence length="96" mass="11053">MHNFFKPAPRQTIISVTPTNQTNNAYFFLLQLRPVVNRGLKELEKDVDSKQVLIEVALISYLMGMGFDYRTACTIVKTWASDETLLEEGLLIREPY</sequence>
<dbReference type="Proteomes" id="UP000198847">
    <property type="component" value="Unassembled WGS sequence"/>
</dbReference>
<dbReference type="STRING" id="112903.SAMN04490178_12125"/>
<evidence type="ECO:0000313" key="1">
    <source>
        <dbReference type="EMBL" id="SEP36235.1"/>
    </source>
</evidence>
<name>A0A1H8X8J1_9FIRM</name>
<evidence type="ECO:0000313" key="2">
    <source>
        <dbReference type="Proteomes" id="UP000198847"/>
    </source>
</evidence>
<dbReference type="AlphaFoldDB" id="A0A1H8X8J1"/>
<accession>A0A1H8X8J1</accession>
<reference evidence="1 2" key="1">
    <citation type="submission" date="2016-10" db="EMBL/GenBank/DDBJ databases">
        <authorList>
            <person name="de Groot N.N."/>
        </authorList>
    </citation>
    <scope>NUCLEOTIDE SEQUENCE [LARGE SCALE GENOMIC DNA]</scope>
    <source>
        <strain evidence="1 2">DSM 13305</strain>
    </source>
</reference>